<dbReference type="Proteomes" id="UP001204833">
    <property type="component" value="Unassembled WGS sequence"/>
</dbReference>
<name>A0AAD5G0Q4_9ASCO</name>
<proteinExistence type="inferred from homology"/>
<organism evidence="6 7">
    <name type="scientific">Candida theae</name>
    <dbReference type="NCBI Taxonomy" id="1198502"/>
    <lineage>
        <taxon>Eukaryota</taxon>
        <taxon>Fungi</taxon>
        <taxon>Dikarya</taxon>
        <taxon>Ascomycota</taxon>
        <taxon>Saccharomycotina</taxon>
        <taxon>Pichiomycetes</taxon>
        <taxon>Debaryomycetaceae</taxon>
        <taxon>Candida/Lodderomyces clade</taxon>
        <taxon>Candida</taxon>
    </lineage>
</organism>
<protein>
    <recommendedName>
        <fullName evidence="4">Putative lipoate-protein ligase A</fullName>
    </recommendedName>
</protein>
<dbReference type="GO" id="GO:0009249">
    <property type="term" value="P:protein lipoylation"/>
    <property type="evidence" value="ECO:0007669"/>
    <property type="project" value="InterPro"/>
</dbReference>
<dbReference type="CDD" id="cd16443">
    <property type="entry name" value="LplA"/>
    <property type="match status" value="1"/>
</dbReference>
<evidence type="ECO:0000313" key="7">
    <source>
        <dbReference type="Proteomes" id="UP001204833"/>
    </source>
</evidence>
<dbReference type="Gene3D" id="3.30.390.50">
    <property type="entry name" value="CO dehydrogenase flavoprotein, C-terminal domain"/>
    <property type="match status" value="1"/>
</dbReference>
<dbReference type="EMBL" id="JAIHNG010000027">
    <property type="protein sequence ID" value="KAI5967504.1"/>
    <property type="molecule type" value="Genomic_DNA"/>
</dbReference>
<dbReference type="Gene3D" id="3.30.930.10">
    <property type="entry name" value="Bira Bifunctional Protein, Domain 2"/>
    <property type="match status" value="1"/>
</dbReference>
<dbReference type="InterPro" id="IPR045864">
    <property type="entry name" value="aa-tRNA-synth_II/BPL/LPL"/>
</dbReference>
<gene>
    <name evidence="6" type="ORF">KGF57_000344</name>
</gene>
<dbReference type="GO" id="GO:0005739">
    <property type="term" value="C:mitochondrion"/>
    <property type="evidence" value="ECO:0007669"/>
    <property type="project" value="TreeGrafter"/>
</dbReference>
<dbReference type="PANTHER" id="PTHR12561:SF3">
    <property type="entry name" value="LIPOYLTRANSFERASE 1, MITOCHONDRIAL"/>
    <property type="match status" value="1"/>
</dbReference>
<evidence type="ECO:0000256" key="4">
    <source>
        <dbReference type="ARBA" id="ARBA00015925"/>
    </source>
</evidence>
<dbReference type="RefSeq" id="XP_051611143.1">
    <property type="nucleotide sequence ID" value="XM_051752857.1"/>
</dbReference>
<sequence>MTPYRTVVSRVRSVVGLFKQQGTHHKRYLSNTGSPFQDDLTDFDMDEFGLGDFRHYKESPEVAEYKRNQIKSVLQDEEVSKRQSDSSSQLEPLESVATTNVPAIFISKLTDPYLNLAIEDYVYNKIPISKSFPFKAHRLMFYTNSPCVVIGKNQNPWKEVNLPTMNSQFGIPLIRRRSGGGTVVHDLGNVNYSFMTTKQEFDRFKFVQLIVDVINGAKISSTKIKVNHRGDIVTTQDKDGDSGGATSGAASTAQELKISGSAYKLSRGKSYHHGTMLLNSDLDRLKQVLHRDVTQLGVVDTSKTIDSVRAKVTNLQIPQQSFIELVSSGFKFEYGISDEAGTTTVETPNCNDTQSNEDDFDEINELMKLGDFAHAAKLANVFQINDSIALPKEVISIANELKSWEWKYGRTPLFTHTFESESLNICVKFTVDKGVIETVEFVRDGDSQDNIELLHEMSEKLHGVQYRGDTIEKALRGDEFSRKLGSWLHSSIDGV</sequence>
<dbReference type="GO" id="GO:0017118">
    <property type="term" value="F:lipoyltransferase activity"/>
    <property type="evidence" value="ECO:0007669"/>
    <property type="project" value="TreeGrafter"/>
</dbReference>
<comment type="caution">
    <text evidence="6">The sequence shown here is derived from an EMBL/GenBank/DDBJ whole genome shotgun (WGS) entry which is preliminary data.</text>
</comment>
<dbReference type="PANTHER" id="PTHR12561">
    <property type="entry name" value="LIPOATE-PROTEIN LIGASE"/>
    <property type="match status" value="1"/>
</dbReference>
<dbReference type="InterPro" id="IPR004143">
    <property type="entry name" value="BPL_LPL_catalytic"/>
</dbReference>
<evidence type="ECO:0000259" key="5">
    <source>
        <dbReference type="PROSITE" id="PS51733"/>
    </source>
</evidence>
<evidence type="ECO:0000256" key="2">
    <source>
        <dbReference type="ARBA" id="ARBA00005085"/>
    </source>
</evidence>
<comment type="similarity">
    <text evidence="3">Belongs to the LplA family.</text>
</comment>
<dbReference type="GeneID" id="76148404"/>
<dbReference type="SUPFAM" id="SSF55681">
    <property type="entry name" value="Class II aaRS and biotin synthetases"/>
    <property type="match status" value="1"/>
</dbReference>
<dbReference type="Pfam" id="PF21948">
    <property type="entry name" value="LplA-B_cat"/>
    <property type="match status" value="1"/>
</dbReference>
<comment type="pathway">
    <text evidence="2">Protein modification; protein lipoylation via exogenous pathway; protein N(6)-(lipoyl)lysine from lipoate: step 2/2.</text>
</comment>
<comment type="function">
    <text evidence="1">Catalyzes both the ATP-dependent activation of exogenously supplied lipoate to lipoyl-AMP and the transfer of the activated lipoyl onto the lipoyl domains of lipoate-dependent enzymes.</text>
</comment>
<reference evidence="6 7" key="1">
    <citation type="journal article" date="2022" name="DNA Res.">
        <title>Genome analysis of five recently described species of the CUG-Ser clade uncovers Candida theae as a new hybrid lineage with pathogenic potential in the Candida parapsilosis species complex.</title>
        <authorList>
            <person name="Mixao V."/>
            <person name="Del Olmo V."/>
            <person name="Hegedusova E."/>
            <person name="Saus E."/>
            <person name="Pryszcz L."/>
            <person name="Cillingova A."/>
            <person name="Nosek J."/>
            <person name="Gabaldon T."/>
        </authorList>
    </citation>
    <scope>NUCLEOTIDE SEQUENCE [LARGE SCALE GENOMIC DNA]</scope>
    <source>
        <strain evidence="6 7">CBS 12239</strain>
    </source>
</reference>
<feature type="domain" description="BPL/LPL catalytic" evidence="5">
    <location>
        <begin position="133"/>
        <end position="334"/>
    </location>
</feature>
<dbReference type="PROSITE" id="PS51733">
    <property type="entry name" value="BPL_LPL_CATALYTIC"/>
    <property type="match status" value="1"/>
</dbReference>
<dbReference type="InterPro" id="IPR004562">
    <property type="entry name" value="LipoylTrfase_LipoateP_Ligase"/>
</dbReference>
<accession>A0AAD5G0Q4</accession>
<dbReference type="AlphaFoldDB" id="A0AAD5G0Q4"/>
<keyword evidence="7" id="KW-1185">Reference proteome</keyword>
<evidence type="ECO:0000256" key="3">
    <source>
        <dbReference type="ARBA" id="ARBA00008242"/>
    </source>
</evidence>
<evidence type="ECO:0000313" key="6">
    <source>
        <dbReference type="EMBL" id="KAI5967504.1"/>
    </source>
</evidence>
<evidence type="ECO:0000256" key="1">
    <source>
        <dbReference type="ARBA" id="ARBA00003253"/>
    </source>
</evidence>